<evidence type="ECO:0000313" key="1">
    <source>
        <dbReference type="EMBL" id="SCJ92087.1"/>
    </source>
</evidence>
<gene>
    <name evidence="1" type="ORF">SAMEA3545359_02897</name>
</gene>
<dbReference type="InterPro" id="IPR022298">
    <property type="entry name" value="Conjug_transposon_TraN"/>
</dbReference>
<name>A0A1C6KD78_9FIRM</name>
<dbReference type="Pfam" id="PF13595">
    <property type="entry name" value="DUF4138"/>
    <property type="match status" value="1"/>
</dbReference>
<dbReference type="AlphaFoldDB" id="A0A1C6KD78"/>
<proteinExistence type="predicted"/>
<protein>
    <submittedName>
        <fullName evidence="1">Bacteroides conjugative transposon TraN protein</fullName>
    </submittedName>
</protein>
<dbReference type="EMBL" id="FMHG01000010">
    <property type="protein sequence ID" value="SCJ92087.1"/>
    <property type="molecule type" value="Genomic_DNA"/>
</dbReference>
<organism evidence="1">
    <name type="scientific">uncultured Anaerotruncus sp</name>
    <dbReference type="NCBI Taxonomy" id="905011"/>
    <lineage>
        <taxon>Bacteria</taxon>
        <taxon>Bacillati</taxon>
        <taxon>Bacillota</taxon>
        <taxon>Clostridia</taxon>
        <taxon>Eubacteriales</taxon>
        <taxon>Oscillospiraceae</taxon>
        <taxon>Anaerotruncus</taxon>
        <taxon>environmental samples</taxon>
    </lineage>
</organism>
<sequence>MNNLHIYDNLLLFTFEIENKSKLPYDIDYIRYYIIDKKTAKLTASQEVDQQALFSENYSPRIEGNGRMKYVIAFDKFTIPDEKVFRIEINEKNGGRHVLFDLENSDIVNVEDI</sequence>
<reference evidence="1" key="1">
    <citation type="submission" date="2015-09" db="EMBL/GenBank/DDBJ databases">
        <authorList>
            <consortium name="Pathogen Informatics"/>
        </authorList>
    </citation>
    <scope>NUCLEOTIDE SEQUENCE</scope>
    <source>
        <strain evidence="1">2789STDY5834896</strain>
    </source>
</reference>
<accession>A0A1C6KD78</accession>